<dbReference type="Gene3D" id="3.40.50.510">
    <property type="entry name" value="Phosphotransferase system, mannose-type IIA component"/>
    <property type="match status" value="1"/>
</dbReference>
<dbReference type="GO" id="GO:0009401">
    <property type="term" value="P:phosphoenolpyruvate-dependent sugar phosphotransferase system"/>
    <property type="evidence" value="ECO:0007669"/>
    <property type="project" value="UniProtKB-KW"/>
</dbReference>
<evidence type="ECO:0000256" key="3">
    <source>
        <dbReference type="ARBA" id="ARBA00022490"/>
    </source>
</evidence>
<dbReference type="PANTHER" id="PTHR33799:SF1">
    <property type="entry name" value="PTS SYSTEM MANNOSE-SPECIFIC EIIAB COMPONENT-RELATED"/>
    <property type="match status" value="1"/>
</dbReference>
<dbReference type="InterPro" id="IPR033887">
    <property type="entry name" value="PTS_IIA_man"/>
</dbReference>
<reference evidence="10 11" key="1">
    <citation type="submission" date="2020-12" db="EMBL/GenBank/DDBJ databases">
        <title>FDA dAtabase for Regulatory Grade micrObial Sequences (FDA-ARGOS): Supporting development and validation of Infectious Disease Dx tests.</title>
        <authorList>
            <person name="Sproer C."/>
            <person name="Gronow S."/>
            <person name="Severitt S."/>
            <person name="Schroder I."/>
            <person name="Tallon L."/>
            <person name="Sadzewicz L."/>
            <person name="Zhao X."/>
            <person name="Boylan J."/>
            <person name="Ott S."/>
            <person name="Bowen H."/>
            <person name="Vavikolanu K."/>
            <person name="Mehta A."/>
            <person name="Aluvathingal J."/>
            <person name="Nadendla S."/>
            <person name="Lowell S."/>
            <person name="Myers T."/>
            <person name="Yan Y."/>
            <person name="Sichtig H."/>
        </authorList>
    </citation>
    <scope>NUCLEOTIDE SEQUENCE [LARGE SCALE GENOMIC DNA]</scope>
    <source>
        <strain evidence="10 11">FDAARGOS_911</strain>
    </source>
</reference>
<dbReference type="KEGG" id="aun:AWM73_07995"/>
<dbReference type="Proteomes" id="UP000594771">
    <property type="component" value="Chromosome"/>
</dbReference>
<dbReference type="GO" id="GO:0016020">
    <property type="term" value="C:membrane"/>
    <property type="evidence" value="ECO:0007669"/>
    <property type="project" value="InterPro"/>
</dbReference>
<keyword evidence="6" id="KW-0598">Phosphotransferase system</keyword>
<evidence type="ECO:0000313" key="9">
    <source>
        <dbReference type="EMBL" id="MCY3052915.1"/>
    </source>
</evidence>
<proteinExistence type="predicted"/>
<reference evidence="9" key="2">
    <citation type="submission" date="2022-09" db="EMBL/GenBank/DDBJ databases">
        <title>Aerococcus urinae taxonomy study.</title>
        <authorList>
            <person name="Christensen J."/>
            <person name="Senneby E."/>
        </authorList>
    </citation>
    <scope>NUCLEOTIDE SEQUENCE</scope>
    <source>
        <strain evidence="9">NLD-066-U95</strain>
    </source>
</reference>
<dbReference type="InterPro" id="IPR036662">
    <property type="entry name" value="PTS_EIIA_man-typ_sf"/>
</dbReference>
<evidence type="ECO:0000256" key="2">
    <source>
        <dbReference type="ARBA" id="ARBA00022448"/>
    </source>
</evidence>
<dbReference type="PANTHER" id="PTHR33799">
    <property type="entry name" value="PTS PERMEASE-RELATED-RELATED"/>
    <property type="match status" value="1"/>
</dbReference>
<dbReference type="GeneID" id="35767943"/>
<evidence type="ECO:0000313" key="12">
    <source>
        <dbReference type="Proteomes" id="UP001069145"/>
    </source>
</evidence>
<dbReference type="InterPro" id="IPR051471">
    <property type="entry name" value="Bacterial_PTS_sugar_comp"/>
</dbReference>
<dbReference type="CDD" id="cd00006">
    <property type="entry name" value="PTS_IIA_man"/>
    <property type="match status" value="1"/>
</dbReference>
<feature type="domain" description="PTS EIIA type-4" evidence="8">
    <location>
        <begin position="1"/>
        <end position="122"/>
    </location>
</feature>
<keyword evidence="3" id="KW-0963">Cytoplasm</keyword>
<dbReference type="EMBL" id="CP065662">
    <property type="protein sequence ID" value="QPS01876.1"/>
    <property type="molecule type" value="Genomic_DNA"/>
</dbReference>
<evidence type="ECO:0000256" key="4">
    <source>
        <dbReference type="ARBA" id="ARBA00022597"/>
    </source>
</evidence>
<gene>
    <name evidence="10" type="ORF">I6G68_02020</name>
    <name evidence="9" type="ORF">ODY43_02840</name>
</gene>
<evidence type="ECO:0000256" key="6">
    <source>
        <dbReference type="ARBA" id="ARBA00022683"/>
    </source>
</evidence>
<dbReference type="AlphaFoldDB" id="A0A109RG72"/>
<dbReference type="RefSeq" id="WP_060778849.1">
    <property type="nucleotide sequence ID" value="NZ_CAJHLF010000004.1"/>
</dbReference>
<dbReference type="Pfam" id="PF03610">
    <property type="entry name" value="EIIA-man"/>
    <property type="match status" value="1"/>
</dbReference>
<dbReference type="GO" id="GO:0016301">
    <property type="term" value="F:kinase activity"/>
    <property type="evidence" value="ECO:0007669"/>
    <property type="project" value="UniProtKB-KW"/>
</dbReference>
<keyword evidence="12" id="KW-1185">Reference proteome</keyword>
<organism evidence="10 11">
    <name type="scientific">Aerococcus urinae</name>
    <dbReference type="NCBI Taxonomy" id="1376"/>
    <lineage>
        <taxon>Bacteria</taxon>
        <taxon>Bacillati</taxon>
        <taxon>Bacillota</taxon>
        <taxon>Bacilli</taxon>
        <taxon>Lactobacillales</taxon>
        <taxon>Aerococcaceae</taxon>
        <taxon>Aerococcus</taxon>
    </lineage>
</organism>
<evidence type="ECO:0000313" key="11">
    <source>
        <dbReference type="Proteomes" id="UP000594771"/>
    </source>
</evidence>
<evidence type="ECO:0000256" key="5">
    <source>
        <dbReference type="ARBA" id="ARBA00022679"/>
    </source>
</evidence>
<evidence type="ECO:0000256" key="7">
    <source>
        <dbReference type="ARBA" id="ARBA00022777"/>
    </source>
</evidence>
<dbReference type="InterPro" id="IPR004701">
    <property type="entry name" value="PTS_EIIA_man-typ"/>
</dbReference>
<dbReference type="GO" id="GO:0005737">
    <property type="term" value="C:cytoplasm"/>
    <property type="evidence" value="ECO:0007669"/>
    <property type="project" value="UniProtKB-SubCell"/>
</dbReference>
<keyword evidence="5" id="KW-0808">Transferase</keyword>
<dbReference type="OrthoDB" id="6623712at2"/>
<keyword evidence="7" id="KW-0418">Kinase</keyword>
<accession>A0A109RG72</accession>
<comment type="subcellular location">
    <subcellularLocation>
        <location evidence="1">Cytoplasm</location>
    </subcellularLocation>
</comment>
<keyword evidence="4 10" id="KW-0762">Sugar transport</keyword>
<protein>
    <submittedName>
        <fullName evidence="10">PTS sugar transporter subunit IIA</fullName>
    </submittedName>
</protein>
<dbReference type="PROSITE" id="PS51096">
    <property type="entry name" value="PTS_EIIA_TYPE_4"/>
    <property type="match status" value="1"/>
</dbReference>
<name>A0A109RG72_9LACT</name>
<dbReference type="Proteomes" id="UP001069145">
    <property type="component" value="Unassembled WGS sequence"/>
</dbReference>
<sequence>MVKIIIICHGNLAQEFKSSLKMIVGDSSDIYPISFKEDEGTDDLLNKIENTIKFNKLNSVIIFADIYGGSPFNAAIRYAISDKNVEVIAGVNLPILIDTYLSRDTDLINLIDKIQASSQEFIKYFNKNSLFAEDDDL</sequence>
<evidence type="ECO:0000313" key="10">
    <source>
        <dbReference type="EMBL" id="QPS01876.1"/>
    </source>
</evidence>
<dbReference type="EMBL" id="JAOTML010000002">
    <property type="protein sequence ID" value="MCY3052915.1"/>
    <property type="molecule type" value="Genomic_DNA"/>
</dbReference>
<dbReference type="SUPFAM" id="SSF53062">
    <property type="entry name" value="PTS system fructose IIA component-like"/>
    <property type="match status" value="1"/>
</dbReference>
<keyword evidence="2" id="KW-0813">Transport</keyword>
<evidence type="ECO:0000256" key="1">
    <source>
        <dbReference type="ARBA" id="ARBA00004496"/>
    </source>
</evidence>
<evidence type="ECO:0000259" key="8">
    <source>
        <dbReference type="PROSITE" id="PS51096"/>
    </source>
</evidence>